<dbReference type="Proteomes" id="UP000800040">
    <property type="component" value="Unassembled WGS sequence"/>
</dbReference>
<dbReference type="SUPFAM" id="SSF52540">
    <property type="entry name" value="P-loop containing nucleoside triphosphate hydrolases"/>
    <property type="match status" value="1"/>
</dbReference>
<dbReference type="Pfam" id="PF01734">
    <property type="entry name" value="Patatin"/>
    <property type="match status" value="1"/>
</dbReference>
<evidence type="ECO:0000259" key="5">
    <source>
        <dbReference type="PROSITE" id="PS51635"/>
    </source>
</evidence>
<dbReference type="Gene3D" id="3.40.50.300">
    <property type="entry name" value="P-loop containing nucleotide triphosphate hydrolases"/>
    <property type="match status" value="1"/>
</dbReference>
<dbReference type="GO" id="GO:0016042">
    <property type="term" value="P:lipid catabolic process"/>
    <property type="evidence" value="ECO:0007669"/>
    <property type="project" value="UniProtKB-UniRule"/>
</dbReference>
<proteinExistence type="predicted"/>
<sequence>MAGHFRAESLRVLCLDGGGIKGYTSLLILRRIFRTMMVEGQLDEVPRPCDVFDLIIGTSTGGLIAVMLGRLHMTIEECITKYEELGGEVFGNKPHGGKLGRMSKALLSSCFYDIKILQEQVMEVLDFKGIERDTTFLEKGVPLCKVMLCVTRTEIRKPDVLRNYTSLHPTAENYSCTIWEAASATAAAPLYFKSVQFKETKEKWCDGGLQRNNPINEALSELAREREWKDRKIGCVLSLGTGVKKTDSITSSPTSILKGVVAMVTDSDDIAKVFASSELGARLFRTHRYFRFSIPQGMQDLKLDDWKKTDRMSALTTDYLAHASNGDMLARCAKSLLDPDENLHIDIKPKPCLLPYNTCTHFIARPMYSERLVKFFRSKSHVPQTFVLCGLGGIGKTQIALKFAETMKHQLAVFWIRADRFVNFAADYAQISKVLGGVLPQQARLDGESNNILETTRRRLEEDPEQWLLILDNADDMDAFLGRDVNRDENQGLSISQFLPRKGRMLITTRDRRFQGTVAAASDGLKVEPMNEEEATKLLLASIPDYLTSEHSNIMSQTQQLVQDLGCLPLAISQAAANIVEEHLTLGEYVSFFQDKKQRMGLMKAPTHDFQTTDPRNASQSVNITWQISFDVLVENHPLSAVFLTYIGCLHWQHIPRILIRQLPEFRDMPESEFIQLTKKPLNLSLLDEVESDPGFVEYMVHPVVHGRILGQSMPAEVSAYVGHLVDVIWTFFPNVQERSDPDWLLATYLAPHATHLIELCEETSMSSKSLSVLLLGTSRFYGASNIFDAAVHLAEKAQDMGREEWDSSPEMIVAFMLNTNQQYMDASKHTDAEQTVREALEFLESDLAKSSIPPAQLQEQRISLQSALANCMKEGGDHAMREQLHRSQLASGIVDEWTTRGIIIRHNLAHSLYHQVAVSRRVYLIMLNLRSMIIRDMSLRAKNKTQDDRDSSRASLREELLRLHRLVFKESFDVLGIEDIDTWKAANNLTSCLTMFFMVIECHPILSVLLTAGIVAKVRAEGKFKTVLNSLTITTNHCLESLDRSQIQDSVKVDEFR</sequence>
<gene>
    <name evidence="6" type="ORF">BDW02DRAFT_102446</name>
</gene>
<dbReference type="InterPro" id="IPR016035">
    <property type="entry name" value="Acyl_Trfase/lysoPLipase"/>
</dbReference>
<dbReference type="GO" id="GO:0016020">
    <property type="term" value="C:membrane"/>
    <property type="evidence" value="ECO:0007669"/>
    <property type="project" value="TreeGrafter"/>
</dbReference>
<feature type="active site" description="Nucleophile" evidence="4">
    <location>
        <position position="59"/>
    </location>
</feature>
<evidence type="ECO:0000256" key="2">
    <source>
        <dbReference type="ARBA" id="ARBA00022963"/>
    </source>
</evidence>
<evidence type="ECO:0000313" key="6">
    <source>
        <dbReference type="EMBL" id="KAF1830423.1"/>
    </source>
</evidence>
<evidence type="ECO:0000256" key="1">
    <source>
        <dbReference type="ARBA" id="ARBA00022801"/>
    </source>
</evidence>
<dbReference type="InterPro" id="IPR007111">
    <property type="entry name" value="NACHT_NTPase"/>
</dbReference>
<keyword evidence="7" id="KW-1185">Reference proteome</keyword>
<dbReference type="InterPro" id="IPR027417">
    <property type="entry name" value="P-loop_NTPase"/>
</dbReference>
<evidence type="ECO:0000256" key="4">
    <source>
        <dbReference type="PROSITE-ProRule" id="PRU01161"/>
    </source>
</evidence>
<feature type="domain" description="PNPLA" evidence="5">
    <location>
        <begin position="13"/>
        <end position="219"/>
    </location>
</feature>
<protein>
    <submittedName>
        <fullName evidence="6">FabD/lysophospholipase-like protein</fullName>
    </submittedName>
</protein>
<dbReference type="Pfam" id="PF05729">
    <property type="entry name" value="NACHT"/>
    <property type="match status" value="1"/>
</dbReference>
<organism evidence="6 7">
    <name type="scientific">Decorospora gaudefroyi</name>
    <dbReference type="NCBI Taxonomy" id="184978"/>
    <lineage>
        <taxon>Eukaryota</taxon>
        <taxon>Fungi</taxon>
        <taxon>Dikarya</taxon>
        <taxon>Ascomycota</taxon>
        <taxon>Pezizomycotina</taxon>
        <taxon>Dothideomycetes</taxon>
        <taxon>Pleosporomycetidae</taxon>
        <taxon>Pleosporales</taxon>
        <taxon>Pleosporineae</taxon>
        <taxon>Pleosporaceae</taxon>
        <taxon>Decorospora</taxon>
    </lineage>
</organism>
<dbReference type="EMBL" id="ML975397">
    <property type="protein sequence ID" value="KAF1830423.1"/>
    <property type="molecule type" value="Genomic_DNA"/>
</dbReference>
<dbReference type="OrthoDB" id="1658288at2759"/>
<feature type="short sequence motif" description="DGA/G" evidence="4">
    <location>
        <begin position="206"/>
        <end position="208"/>
    </location>
</feature>
<dbReference type="GO" id="GO:0019369">
    <property type="term" value="P:arachidonate metabolic process"/>
    <property type="evidence" value="ECO:0007669"/>
    <property type="project" value="TreeGrafter"/>
</dbReference>
<keyword evidence="2 4" id="KW-0442">Lipid degradation</keyword>
<dbReference type="PROSITE" id="PS51635">
    <property type="entry name" value="PNPLA"/>
    <property type="match status" value="1"/>
</dbReference>
<dbReference type="InterPro" id="IPR002641">
    <property type="entry name" value="PNPLA_dom"/>
</dbReference>
<feature type="active site" description="Proton acceptor" evidence="4">
    <location>
        <position position="206"/>
    </location>
</feature>
<evidence type="ECO:0000256" key="3">
    <source>
        <dbReference type="ARBA" id="ARBA00023098"/>
    </source>
</evidence>
<evidence type="ECO:0000313" key="7">
    <source>
        <dbReference type="Proteomes" id="UP000800040"/>
    </source>
</evidence>
<reference evidence="6" key="1">
    <citation type="submission" date="2020-01" db="EMBL/GenBank/DDBJ databases">
        <authorList>
            <consortium name="DOE Joint Genome Institute"/>
            <person name="Haridas S."/>
            <person name="Albert R."/>
            <person name="Binder M."/>
            <person name="Bloem J."/>
            <person name="Labutti K."/>
            <person name="Salamov A."/>
            <person name="Andreopoulos B."/>
            <person name="Baker S.E."/>
            <person name="Barry K."/>
            <person name="Bills G."/>
            <person name="Bluhm B.H."/>
            <person name="Cannon C."/>
            <person name="Castanera R."/>
            <person name="Culley D.E."/>
            <person name="Daum C."/>
            <person name="Ezra D."/>
            <person name="Gonzalez J.B."/>
            <person name="Henrissat B."/>
            <person name="Kuo A."/>
            <person name="Liang C."/>
            <person name="Lipzen A."/>
            <person name="Lutzoni F."/>
            <person name="Magnuson J."/>
            <person name="Mondo S."/>
            <person name="Nolan M."/>
            <person name="Ohm R."/>
            <person name="Pangilinan J."/>
            <person name="Park H.-J."/>
            <person name="Ramirez L."/>
            <person name="Alfaro M."/>
            <person name="Sun H."/>
            <person name="Tritt A."/>
            <person name="Yoshinaga Y."/>
            <person name="Zwiers L.-H."/>
            <person name="Turgeon B.G."/>
            <person name="Goodwin S.B."/>
            <person name="Spatafora J.W."/>
            <person name="Crous P.W."/>
            <person name="Grigoriev I.V."/>
        </authorList>
    </citation>
    <scope>NUCLEOTIDE SEQUENCE</scope>
    <source>
        <strain evidence="6">P77</strain>
    </source>
</reference>
<feature type="short sequence motif" description="GXSXG" evidence="4">
    <location>
        <begin position="57"/>
        <end position="61"/>
    </location>
</feature>
<dbReference type="PANTHER" id="PTHR24185">
    <property type="entry name" value="CALCIUM-INDEPENDENT PHOSPHOLIPASE A2-GAMMA"/>
    <property type="match status" value="1"/>
</dbReference>
<dbReference type="CDD" id="cd07216">
    <property type="entry name" value="Pat17_PNPLA8_PNPLA9_like3"/>
    <property type="match status" value="1"/>
</dbReference>
<keyword evidence="1 4" id="KW-0378">Hydrolase</keyword>
<dbReference type="AlphaFoldDB" id="A0A6A5KAP0"/>
<dbReference type="PANTHER" id="PTHR24185:SF1">
    <property type="entry name" value="CALCIUM-INDEPENDENT PHOSPHOLIPASE A2-GAMMA"/>
    <property type="match status" value="1"/>
</dbReference>
<keyword evidence="3 4" id="KW-0443">Lipid metabolism</keyword>
<dbReference type="GO" id="GO:0046486">
    <property type="term" value="P:glycerolipid metabolic process"/>
    <property type="evidence" value="ECO:0007669"/>
    <property type="project" value="UniProtKB-ARBA"/>
</dbReference>
<dbReference type="Gene3D" id="3.40.1090.10">
    <property type="entry name" value="Cytosolic phospholipase A2 catalytic domain"/>
    <property type="match status" value="1"/>
</dbReference>
<dbReference type="GO" id="GO:0043531">
    <property type="term" value="F:ADP binding"/>
    <property type="evidence" value="ECO:0007669"/>
    <property type="project" value="InterPro"/>
</dbReference>
<feature type="short sequence motif" description="GXGXXG" evidence="4">
    <location>
        <begin position="17"/>
        <end position="22"/>
    </location>
</feature>
<accession>A0A6A5KAP0</accession>
<name>A0A6A5KAP0_9PLEO</name>
<dbReference type="SUPFAM" id="SSF52151">
    <property type="entry name" value="FabD/lysophospholipase-like"/>
    <property type="match status" value="1"/>
</dbReference>
<dbReference type="GO" id="GO:0047499">
    <property type="term" value="F:calcium-independent phospholipase A2 activity"/>
    <property type="evidence" value="ECO:0007669"/>
    <property type="project" value="TreeGrafter"/>
</dbReference>